<comment type="caution">
    <text evidence="2">The sequence shown here is derived from an EMBL/GenBank/DDBJ whole genome shotgun (WGS) entry which is preliminary data.</text>
</comment>
<proteinExistence type="predicted"/>
<evidence type="ECO:0000313" key="3">
    <source>
        <dbReference type="Proteomes" id="UP001209666"/>
    </source>
</evidence>
<dbReference type="InterPro" id="IPR055259">
    <property type="entry name" value="YkvP/CgeB_Glyco_trans-like"/>
</dbReference>
<dbReference type="EMBL" id="JAOQKI010000012">
    <property type="protein sequence ID" value="MCU6717408.1"/>
    <property type="molecule type" value="Genomic_DNA"/>
</dbReference>
<protein>
    <submittedName>
        <fullName evidence="2">DUF3880 domain-containing protein</fullName>
    </submittedName>
</protein>
<organism evidence="2 3">
    <name type="scientific">Roseburia amylophila</name>
    <dbReference type="NCBI Taxonomy" id="2981794"/>
    <lineage>
        <taxon>Bacteria</taxon>
        <taxon>Bacillati</taxon>
        <taxon>Bacillota</taxon>
        <taxon>Clostridia</taxon>
        <taxon>Lachnospirales</taxon>
        <taxon>Lachnospiraceae</taxon>
        <taxon>Roseburia</taxon>
    </lineage>
</organism>
<feature type="domain" description="Spore protein YkvP/CgeB glycosyl transferase-like" evidence="1">
    <location>
        <begin position="245"/>
        <end position="377"/>
    </location>
</feature>
<evidence type="ECO:0000259" key="1">
    <source>
        <dbReference type="Pfam" id="PF13524"/>
    </source>
</evidence>
<dbReference type="RefSeq" id="WP_262623897.1">
    <property type="nucleotide sequence ID" value="NZ_JAOQKI010000012.1"/>
</dbReference>
<evidence type="ECO:0000313" key="2">
    <source>
        <dbReference type="EMBL" id="MCU6717408.1"/>
    </source>
</evidence>
<accession>A0ABT2SEC0</accession>
<sequence>MKILFWQWHSFMGKGMERALHRLNIAYDTFFYQMNDWESDDRFAEQLEKRISQQAYDAVISINFNPAISDVCQNHKLPYRAWVYDSPIHIRNVQALKNSYTKVYFFDHGQAEEYQRQGINAGYLPLAADVETFYPVAVTEVDKKEYGAEISLVGKLYQTVYPQYMAPLKEYDRGYLEGVIAAQKKVYGGYFLPDFITDDLIQNMNAVYQKQWNGEITVNHREIEFLLASEITRRERQEILTLLSNHFDVALYSGEQDVAIPKIRKKNYIDYYTQMPKAFKCSKVNLNISLKTIRTGIPLRILDILASGGFVISNFQEELAEYFRLGEEMVTYGDLEELYYLVNYYLQHEEERKEIAARGLQRVKDDFRFEERMKVILEDL</sequence>
<name>A0ABT2SEC0_9FIRM</name>
<dbReference type="Proteomes" id="UP001209666">
    <property type="component" value="Unassembled WGS sequence"/>
</dbReference>
<gene>
    <name evidence="2" type="ORF">OCV43_08980</name>
</gene>
<dbReference type="Gene3D" id="3.40.50.2000">
    <property type="entry name" value="Glycogen Phosphorylase B"/>
    <property type="match status" value="1"/>
</dbReference>
<dbReference type="Pfam" id="PF13524">
    <property type="entry name" value="Glyco_trans_1_2"/>
    <property type="match status" value="1"/>
</dbReference>
<keyword evidence="3" id="KW-1185">Reference proteome</keyword>
<reference evidence="2 3" key="1">
    <citation type="journal article" date="2021" name="ISME Commun">
        <title>Automated analysis of genomic sequences facilitates high-throughput and comprehensive description of bacteria.</title>
        <authorList>
            <person name="Hitch T.C.A."/>
        </authorList>
    </citation>
    <scope>NUCLEOTIDE SEQUENCE [LARGE SCALE GENOMIC DNA]</scope>
    <source>
        <strain evidence="2 3">Sanger_19</strain>
    </source>
</reference>